<reference evidence="2 3" key="1">
    <citation type="submission" date="2014-02" db="EMBL/GenBank/DDBJ databases">
        <title>The genome sequence of the entomopathogenic fungus Metarhizium robertsii ARSEF 2575.</title>
        <authorList>
            <person name="Giuliano Garisto Donzelli B."/>
            <person name="Roe B.A."/>
            <person name="Macmil S.L."/>
            <person name="Krasnoff S.B."/>
            <person name="Gibson D.M."/>
        </authorList>
    </citation>
    <scope>NUCLEOTIDE SEQUENCE [LARGE SCALE GENOMIC DNA]</scope>
    <source>
        <strain evidence="2 3">ARSEF 2575</strain>
    </source>
</reference>
<protein>
    <submittedName>
        <fullName evidence="2">Uncharacterized protein</fullName>
    </submittedName>
</protein>
<feature type="compositionally biased region" description="Basic and acidic residues" evidence="1">
    <location>
        <begin position="79"/>
        <end position="91"/>
    </location>
</feature>
<feature type="region of interest" description="Disordered" evidence="1">
    <location>
        <begin position="1"/>
        <end position="129"/>
    </location>
</feature>
<dbReference type="OrthoDB" id="5407645at2759"/>
<evidence type="ECO:0000256" key="1">
    <source>
        <dbReference type="SAM" id="MobiDB-lite"/>
    </source>
</evidence>
<gene>
    <name evidence="2" type="ORF">X797_002847</name>
</gene>
<dbReference type="Proteomes" id="UP000030151">
    <property type="component" value="Unassembled WGS sequence"/>
</dbReference>
<accession>A0A0A1V5M8</accession>
<evidence type="ECO:0000313" key="2">
    <source>
        <dbReference type="EMBL" id="EXV05160.1"/>
    </source>
</evidence>
<dbReference type="HOGENOM" id="CLU_1349235_0_0_1"/>
<evidence type="ECO:0000313" key="3">
    <source>
        <dbReference type="Proteomes" id="UP000030151"/>
    </source>
</evidence>
<dbReference type="AlphaFoldDB" id="A0A0A1V5M8"/>
<sequence>MPNRHRGTYAEDYSDEDYRPSRSPGRLNQVVHGQSHDAKEMVKSAFSSHGPRRQAEPYEYEAYSDRRTRRHDNYAPGHGHRETDYYRYDGRRPRRGRSLHSEERYVGGRRDHSHHRRQPRARSHSENRVKEAATAALAAGLAEAIKSRHSRDQSRRAITAAAGAAAVDALVSNGEDGKKGRRIAESAVGGLLIDRLANGSSKR</sequence>
<feature type="compositionally biased region" description="Basic residues" evidence="1">
    <location>
        <begin position="111"/>
        <end position="122"/>
    </location>
</feature>
<comment type="caution">
    <text evidence="2">The sequence shown here is derived from an EMBL/GenBank/DDBJ whole genome shotgun (WGS) entry which is preliminary data.</text>
</comment>
<organism evidence="2 3">
    <name type="scientific">Metarhizium robertsii</name>
    <dbReference type="NCBI Taxonomy" id="568076"/>
    <lineage>
        <taxon>Eukaryota</taxon>
        <taxon>Fungi</taxon>
        <taxon>Dikarya</taxon>
        <taxon>Ascomycota</taxon>
        <taxon>Pezizomycotina</taxon>
        <taxon>Sordariomycetes</taxon>
        <taxon>Hypocreomycetidae</taxon>
        <taxon>Hypocreales</taxon>
        <taxon>Clavicipitaceae</taxon>
        <taxon>Metarhizium</taxon>
    </lineage>
</organism>
<name>A0A0A1V5M8_9HYPO</name>
<dbReference type="EMBL" id="JELW01000002">
    <property type="protein sequence ID" value="EXV05160.1"/>
    <property type="molecule type" value="Genomic_DNA"/>
</dbReference>
<proteinExistence type="predicted"/>
<feature type="compositionally biased region" description="Basic and acidic residues" evidence="1">
    <location>
        <begin position="99"/>
        <end position="110"/>
    </location>
</feature>